<gene>
    <name evidence="1" type="ORF">SAMN04489859_107212</name>
</gene>
<keyword evidence="2" id="KW-1185">Reference proteome</keyword>
<organism evidence="1 2">
    <name type="scientific">Paracoccus alcaliphilus</name>
    <dbReference type="NCBI Taxonomy" id="34002"/>
    <lineage>
        <taxon>Bacteria</taxon>
        <taxon>Pseudomonadati</taxon>
        <taxon>Pseudomonadota</taxon>
        <taxon>Alphaproteobacteria</taxon>
        <taxon>Rhodobacterales</taxon>
        <taxon>Paracoccaceae</taxon>
        <taxon>Paracoccus</taxon>
    </lineage>
</organism>
<name>A0A1H8NWR1_9RHOB</name>
<dbReference type="Pfam" id="PF21973">
    <property type="entry name" value="DUF6925"/>
    <property type="match status" value="1"/>
</dbReference>
<evidence type="ECO:0000313" key="2">
    <source>
        <dbReference type="Proteomes" id="UP000199054"/>
    </source>
</evidence>
<reference evidence="1 2" key="1">
    <citation type="submission" date="2016-10" db="EMBL/GenBank/DDBJ databases">
        <authorList>
            <person name="de Groot N.N."/>
        </authorList>
    </citation>
    <scope>NUCLEOTIDE SEQUENCE [LARGE SCALE GENOMIC DNA]</scope>
    <source>
        <strain evidence="1 2">DSM 8512</strain>
    </source>
</reference>
<accession>A0A1H8NWR1</accession>
<proteinExistence type="predicted"/>
<dbReference type="AlphaFoldDB" id="A0A1H8NWR1"/>
<sequence>MPAILKTHPHRVALTRIGRVEVFQKIGGPDTGGVSPVGPHTHVLPQLLRARRSHSANTPIPEGLVPVAGLHPESPIMDSLGADRDFDRAAFDAFQHMLVAWGDPARHNLKAEIWYMLAAGDPPDRIDPPTDRFGRAALRVALRQAERRDGASDLLLRWRAAFDRESNQSEDADTPGH</sequence>
<dbReference type="InterPro" id="IPR053838">
    <property type="entry name" value="DUF6925"/>
</dbReference>
<evidence type="ECO:0000313" key="1">
    <source>
        <dbReference type="EMBL" id="SEO34047.1"/>
    </source>
</evidence>
<dbReference type="Proteomes" id="UP000199054">
    <property type="component" value="Unassembled WGS sequence"/>
</dbReference>
<dbReference type="EMBL" id="FODE01000072">
    <property type="protein sequence ID" value="SEO34047.1"/>
    <property type="molecule type" value="Genomic_DNA"/>
</dbReference>
<protein>
    <submittedName>
        <fullName evidence="1">Uncharacterized protein</fullName>
    </submittedName>
</protein>